<evidence type="ECO:0008006" key="4">
    <source>
        <dbReference type="Google" id="ProtNLM"/>
    </source>
</evidence>
<keyword evidence="3" id="KW-1185">Reference proteome</keyword>
<proteinExistence type="predicted"/>
<name>A0A504J9I4_9FLAO</name>
<keyword evidence="1" id="KW-0472">Membrane</keyword>
<dbReference type="RefSeq" id="WP_140594166.1">
    <property type="nucleotide sequence ID" value="NZ_VFWZ01000004.1"/>
</dbReference>
<feature type="transmembrane region" description="Helical" evidence="1">
    <location>
        <begin position="240"/>
        <end position="269"/>
    </location>
</feature>
<evidence type="ECO:0000256" key="1">
    <source>
        <dbReference type="SAM" id="Phobius"/>
    </source>
</evidence>
<sequence>MNTKKYIEFKKKRELGEILTDTFAFLRANGKPLLSVLIKTVGIPFILLLAAFAYYTYSSSTVMDPFAINNGDVSNIGNFFISFCLLIVIGSVTSGLMFGSVSHYIREYIESNGSVNNDTVFQAIKNDTGSIILLSLLVFLIYFGGFVLCVIPVIYLYVPMSVVFSIYVFTPYSITESISQSFNLIKNEWWMTFATLFILAIVVGLIGFVFSIPAFIYTFVKTFTAASEGSLTNPSDVFDWVYIALNTFSSAAQFVLYIITAVATVFIYFNLNERKHATGTLEQIDSLGNKE</sequence>
<gene>
    <name evidence="2" type="ORF">FHK87_14170</name>
</gene>
<dbReference type="AlphaFoldDB" id="A0A504J9I4"/>
<evidence type="ECO:0000313" key="2">
    <source>
        <dbReference type="EMBL" id="TPN85172.1"/>
    </source>
</evidence>
<accession>A0A504J9I4</accession>
<protein>
    <recommendedName>
        <fullName evidence="4">Glycerophosphoryl diester phosphodiesterase membrane domain-containing protein</fullName>
    </recommendedName>
</protein>
<feature type="transmembrane region" description="Helical" evidence="1">
    <location>
        <begin position="36"/>
        <end position="56"/>
    </location>
</feature>
<reference evidence="2 3" key="1">
    <citation type="submission" date="2019-06" db="EMBL/GenBank/DDBJ databases">
        <authorList>
            <person name="Meng X."/>
        </authorList>
    </citation>
    <scope>NUCLEOTIDE SEQUENCE [LARGE SCALE GENOMIC DNA]</scope>
    <source>
        <strain evidence="2 3">M625</strain>
    </source>
</reference>
<feature type="transmembrane region" description="Helical" evidence="1">
    <location>
        <begin position="164"/>
        <end position="185"/>
    </location>
</feature>
<organism evidence="2 3">
    <name type="scientific">Aquimarina algicola</name>
    <dbReference type="NCBI Taxonomy" id="2589995"/>
    <lineage>
        <taxon>Bacteria</taxon>
        <taxon>Pseudomonadati</taxon>
        <taxon>Bacteroidota</taxon>
        <taxon>Flavobacteriia</taxon>
        <taxon>Flavobacteriales</taxon>
        <taxon>Flavobacteriaceae</taxon>
        <taxon>Aquimarina</taxon>
    </lineage>
</organism>
<feature type="transmembrane region" description="Helical" evidence="1">
    <location>
        <begin position="197"/>
        <end position="220"/>
    </location>
</feature>
<comment type="caution">
    <text evidence="2">The sequence shown here is derived from an EMBL/GenBank/DDBJ whole genome shotgun (WGS) entry which is preliminary data.</text>
</comment>
<keyword evidence="1" id="KW-0812">Transmembrane</keyword>
<evidence type="ECO:0000313" key="3">
    <source>
        <dbReference type="Proteomes" id="UP000315540"/>
    </source>
</evidence>
<dbReference type="EMBL" id="VFWZ01000004">
    <property type="protein sequence ID" value="TPN85172.1"/>
    <property type="molecule type" value="Genomic_DNA"/>
</dbReference>
<keyword evidence="1" id="KW-1133">Transmembrane helix</keyword>
<dbReference type="Proteomes" id="UP000315540">
    <property type="component" value="Unassembled WGS sequence"/>
</dbReference>
<feature type="transmembrane region" description="Helical" evidence="1">
    <location>
        <begin position="131"/>
        <end position="158"/>
    </location>
</feature>
<feature type="transmembrane region" description="Helical" evidence="1">
    <location>
        <begin position="76"/>
        <end position="98"/>
    </location>
</feature>
<dbReference type="OrthoDB" id="1049480at2"/>